<dbReference type="SUPFAM" id="SSF49265">
    <property type="entry name" value="Fibronectin type III"/>
    <property type="match status" value="1"/>
</dbReference>
<evidence type="ECO:0000313" key="8">
    <source>
        <dbReference type="Proteomes" id="UP001367676"/>
    </source>
</evidence>
<feature type="domain" description="Ig-like" evidence="5">
    <location>
        <begin position="227"/>
        <end position="321"/>
    </location>
</feature>
<evidence type="ECO:0000259" key="5">
    <source>
        <dbReference type="PROSITE" id="PS50835"/>
    </source>
</evidence>
<keyword evidence="8" id="KW-1185">Reference proteome</keyword>
<dbReference type="InterPro" id="IPR007110">
    <property type="entry name" value="Ig-like_dom"/>
</dbReference>
<dbReference type="InterPro" id="IPR003599">
    <property type="entry name" value="Ig_sub"/>
</dbReference>
<dbReference type="Pfam" id="PF07679">
    <property type="entry name" value="I-set"/>
    <property type="match status" value="1"/>
</dbReference>
<comment type="subcellular location">
    <subcellularLocation>
        <location evidence="1">Membrane</location>
        <topology evidence="1">Single-pass membrane protein</topology>
    </subcellularLocation>
</comment>
<dbReference type="InterPro" id="IPR013783">
    <property type="entry name" value="Ig-like_fold"/>
</dbReference>
<dbReference type="InterPro" id="IPR013098">
    <property type="entry name" value="Ig_I-set"/>
</dbReference>
<keyword evidence="2" id="KW-0677">Repeat</keyword>
<keyword evidence="4" id="KW-1015">Disulfide bond</keyword>
<feature type="domain" description="Ig-like" evidence="5">
    <location>
        <begin position="326"/>
        <end position="418"/>
    </location>
</feature>
<evidence type="ECO:0008006" key="9">
    <source>
        <dbReference type="Google" id="ProtNLM"/>
    </source>
</evidence>
<dbReference type="Proteomes" id="UP001367676">
    <property type="component" value="Unassembled WGS sequence"/>
</dbReference>
<dbReference type="GO" id="GO:0016020">
    <property type="term" value="C:membrane"/>
    <property type="evidence" value="ECO:0007669"/>
    <property type="project" value="UniProtKB-SubCell"/>
</dbReference>
<dbReference type="InterPro" id="IPR003961">
    <property type="entry name" value="FN3_dom"/>
</dbReference>
<dbReference type="GO" id="GO:0030154">
    <property type="term" value="P:cell differentiation"/>
    <property type="evidence" value="ECO:0007669"/>
    <property type="project" value="UniProtKB-ARBA"/>
</dbReference>
<feature type="domain" description="Fibronectin type-III" evidence="6">
    <location>
        <begin position="523"/>
        <end position="611"/>
    </location>
</feature>
<evidence type="ECO:0000256" key="4">
    <source>
        <dbReference type="ARBA" id="ARBA00023157"/>
    </source>
</evidence>
<sequence length="672" mass="75482">MYQNDHLSSEPYAGHHIRKIENECTGGYHIFKVTSSIIGHDFSRMLKGFDNRENRYWYDKEWFSSGNVSFRFDENEEFSMLTLKPVKQSHEGQYRCRVDFKRAPTRHYIVNLTVIVPPKKLNIIDDKGVEMSNSMSNVIGPYYEGSTISISCIAYGGSPIPTVTWWKENALLDHHSEQLTDESVKNVFVIEKLTRNHMNSVFTCQATNNNFTIPLMTTVTVSMILSPLWVKLQGVNKAMSAGRPYEISCQVFGAYPSPVITWWLGTVKVKIYEKSDSNDGNSTISRLNFIPEAEDDGKVLLCRAESPVPSSVPLQDSWKLNITYKPVASIELGKNLDASAIKEGVDVYFECKIKSNLPVYKVMWKQDGKLLRSNQSSGILVTNQELVLQKVSRFSSGLYSCVATNMEGDGESSSTYLNVKYAPVCYNSHAEEHGVGRGESVRVTCEVIANPADDMRFVWRFNNTSSSEELPLKQNSNGTRSFAEFEPKSEFDYGTLSCWARNALGETKEPCIFKIFPAGKPDPVTNCTVINKTLESFHIRCSSGFDGGSKQSFVMEVREDTTNTLLKNMSNDVPEFVVSGLRPGFVFNIILYASNSKGRSQIVALTETLERLHSDFDCSVEMVNNVSDEKKANLTQETDISLILQNSYGTDNLILMPHLVQRSSPVVNDFAS</sequence>
<dbReference type="Pfam" id="PF13927">
    <property type="entry name" value="Ig_3"/>
    <property type="match status" value="1"/>
</dbReference>
<dbReference type="Gene3D" id="2.60.40.10">
    <property type="entry name" value="Immunoglobulins"/>
    <property type="match status" value="6"/>
</dbReference>
<dbReference type="PROSITE" id="PS50835">
    <property type="entry name" value="IG_LIKE"/>
    <property type="match status" value="4"/>
</dbReference>
<proteinExistence type="predicted"/>
<dbReference type="InterPro" id="IPR036116">
    <property type="entry name" value="FN3_sf"/>
</dbReference>
<evidence type="ECO:0000256" key="3">
    <source>
        <dbReference type="ARBA" id="ARBA00023136"/>
    </source>
</evidence>
<accession>A0AAN9THJ7</accession>
<evidence type="ECO:0000256" key="2">
    <source>
        <dbReference type="ARBA" id="ARBA00022737"/>
    </source>
</evidence>
<dbReference type="SUPFAM" id="SSF48726">
    <property type="entry name" value="Immunoglobulin"/>
    <property type="match status" value="5"/>
</dbReference>
<dbReference type="PANTHER" id="PTHR23278">
    <property type="entry name" value="SIDESTEP PROTEIN"/>
    <property type="match status" value="1"/>
</dbReference>
<dbReference type="InterPro" id="IPR036179">
    <property type="entry name" value="Ig-like_dom_sf"/>
</dbReference>
<dbReference type="PROSITE" id="PS50853">
    <property type="entry name" value="FN3"/>
    <property type="match status" value="1"/>
</dbReference>
<dbReference type="InterPro" id="IPR003598">
    <property type="entry name" value="Ig_sub2"/>
</dbReference>
<dbReference type="AlphaFoldDB" id="A0AAN9THJ7"/>
<evidence type="ECO:0000259" key="6">
    <source>
        <dbReference type="PROSITE" id="PS50853"/>
    </source>
</evidence>
<dbReference type="CDD" id="cd00063">
    <property type="entry name" value="FN3"/>
    <property type="match status" value="1"/>
</dbReference>
<dbReference type="SMART" id="SM00408">
    <property type="entry name" value="IGc2"/>
    <property type="match status" value="3"/>
</dbReference>
<dbReference type="PANTHER" id="PTHR23278:SF30">
    <property type="entry name" value="SIDESTEP VIII, ISOFORM B"/>
    <property type="match status" value="1"/>
</dbReference>
<evidence type="ECO:0000256" key="1">
    <source>
        <dbReference type="ARBA" id="ARBA00004167"/>
    </source>
</evidence>
<feature type="domain" description="Ig-like" evidence="5">
    <location>
        <begin position="423"/>
        <end position="502"/>
    </location>
</feature>
<dbReference type="InterPro" id="IPR013162">
    <property type="entry name" value="CD80_C2-set"/>
</dbReference>
<protein>
    <recommendedName>
        <fullName evidence="9">Nephrin/kirre</fullName>
    </recommendedName>
</protein>
<comment type="caution">
    <text evidence="7">The sequence shown here is derived from an EMBL/GenBank/DDBJ whole genome shotgun (WGS) entry which is preliminary data.</text>
</comment>
<feature type="domain" description="Ig-like" evidence="5">
    <location>
        <begin position="144"/>
        <end position="220"/>
    </location>
</feature>
<name>A0AAN9THJ7_9HEMI</name>
<organism evidence="7 8">
    <name type="scientific">Parthenolecanium corni</name>
    <dbReference type="NCBI Taxonomy" id="536013"/>
    <lineage>
        <taxon>Eukaryota</taxon>
        <taxon>Metazoa</taxon>
        <taxon>Ecdysozoa</taxon>
        <taxon>Arthropoda</taxon>
        <taxon>Hexapoda</taxon>
        <taxon>Insecta</taxon>
        <taxon>Pterygota</taxon>
        <taxon>Neoptera</taxon>
        <taxon>Paraneoptera</taxon>
        <taxon>Hemiptera</taxon>
        <taxon>Sternorrhyncha</taxon>
        <taxon>Coccoidea</taxon>
        <taxon>Coccidae</taxon>
        <taxon>Parthenolecanium</taxon>
    </lineage>
</organism>
<dbReference type="Pfam" id="PF08205">
    <property type="entry name" value="C2-set_2"/>
    <property type="match status" value="1"/>
</dbReference>
<gene>
    <name evidence="7" type="ORF">V9T40_007702</name>
</gene>
<dbReference type="GO" id="GO:0009653">
    <property type="term" value="P:anatomical structure morphogenesis"/>
    <property type="evidence" value="ECO:0007669"/>
    <property type="project" value="UniProtKB-ARBA"/>
</dbReference>
<keyword evidence="3" id="KW-0472">Membrane</keyword>
<dbReference type="EMBL" id="JBBCAQ010000020">
    <property type="protein sequence ID" value="KAK7592950.1"/>
    <property type="molecule type" value="Genomic_DNA"/>
</dbReference>
<dbReference type="SMART" id="SM00409">
    <property type="entry name" value="IG"/>
    <property type="match status" value="5"/>
</dbReference>
<evidence type="ECO:0000313" key="7">
    <source>
        <dbReference type="EMBL" id="KAK7592950.1"/>
    </source>
</evidence>
<reference evidence="7 8" key="1">
    <citation type="submission" date="2024-03" db="EMBL/GenBank/DDBJ databases">
        <title>Adaptation during the transition from Ophiocordyceps entomopathogen to insect associate is accompanied by gene loss and intensified selection.</title>
        <authorList>
            <person name="Ward C.M."/>
            <person name="Onetto C.A."/>
            <person name="Borneman A.R."/>
        </authorList>
    </citation>
    <scope>NUCLEOTIDE SEQUENCE [LARGE SCALE GENOMIC DNA]</scope>
    <source>
        <strain evidence="7">AWRI1</strain>
        <tissue evidence="7">Single Adult Female</tissue>
    </source>
</reference>